<keyword evidence="9" id="KW-1185">Reference proteome</keyword>
<proteinExistence type="inferred from homology"/>
<keyword evidence="3 7" id="KW-1003">Cell membrane</keyword>
<dbReference type="EMBL" id="CP019937">
    <property type="protein sequence ID" value="ARO14060.1"/>
    <property type="molecule type" value="Genomic_DNA"/>
</dbReference>
<feature type="transmembrane region" description="Helical" evidence="7">
    <location>
        <begin position="20"/>
        <end position="41"/>
    </location>
</feature>
<evidence type="ECO:0000256" key="7">
    <source>
        <dbReference type="HAMAP-Rule" id="MF_00143"/>
    </source>
</evidence>
<dbReference type="InterPro" id="IPR005134">
    <property type="entry name" value="UPF0114"/>
</dbReference>
<keyword evidence="4 7" id="KW-0812">Transmembrane</keyword>
<dbReference type="PANTHER" id="PTHR38596:SF1">
    <property type="entry name" value="UPF0114 PROTEIN YQHA"/>
    <property type="match status" value="1"/>
</dbReference>
<evidence type="ECO:0000256" key="6">
    <source>
        <dbReference type="ARBA" id="ARBA00023136"/>
    </source>
</evidence>
<gene>
    <name evidence="8" type="ORF">BVG79_00708</name>
</gene>
<dbReference type="AlphaFoldDB" id="A0A1W6NY86"/>
<keyword evidence="6 7" id="KW-0472">Membrane</keyword>
<dbReference type="Proteomes" id="UP000242447">
    <property type="component" value="Chromosome"/>
</dbReference>
<dbReference type="KEGG" id="kro:BVG79_00708"/>
<evidence type="ECO:0000313" key="8">
    <source>
        <dbReference type="EMBL" id="ARO14060.1"/>
    </source>
</evidence>
<dbReference type="PANTHER" id="PTHR38596">
    <property type="entry name" value="UPF0114 PROTEIN YQHA"/>
    <property type="match status" value="1"/>
</dbReference>
<dbReference type="HAMAP" id="MF_00143">
    <property type="entry name" value="UPF0114"/>
    <property type="match status" value="1"/>
</dbReference>
<dbReference type="InterPro" id="IPR020761">
    <property type="entry name" value="UPF0114_bac"/>
</dbReference>
<dbReference type="GO" id="GO:0005886">
    <property type="term" value="C:plasma membrane"/>
    <property type="evidence" value="ECO:0007669"/>
    <property type="project" value="UniProtKB-SubCell"/>
</dbReference>
<protein>
    <recommendedName>
        <fullName evidence="7">UPF0114 protein BVG79_00708</fullName>
    </recommendedName>
</protein>
<dbReference type="OrthoDB" id="9783569at2"/>
<feature type="transmembrane region" description="Helical" evidence="7">
    <location>
        <begin position="147"/>
        <end position="170"/>
    </location>
</feature>
<evidence type="ECO:0000313" key="9">
    <source>
        <dbReference type="Proteomes" id="UP000242447"/>
    </source>
</evidence>
<dbReference type="RefSeq" id="WP_085785671.1">
    <property type="nucleotide sequence ID" value="NZ_CP019937.1"/>
</dbReference>
<evidence type="ECO:0000256" key="3">
    <source>
        <dbReference type="ARBA" id="ARBA00022475"/>
    </source>
</evidence>
<sequence>MSSKNGLEQKFERTLFASRWLMAPMYLGLVLALLMIVVIFFRELFYYVPQMFTMEMDKGILAVLSLIDLTLAANLLGIVIFSGYENFISKLDIEEGTERPEWMGTVDFAGLKMKLIASIVAISAIHLLKRFMEIGKPVGDLFDSNELMWLVIIHLVFILSGVMMALMDFINAKVKAASKY</sequence>
<evidence type="ECO:0000256" key="2">
    <source>
        <dbReference type="ARBA" id="ARBA00005774"/>
    </source>
</evidence>
<evidence type="ECO:0000256" key="1">
    <source>
        <dbReference type="ARBA" id="ARBA00004651"/>
    </source>
</evidence>
<name>A0A1W6NY86_9RHOB</name>
<comment type="similarity">
    <text evidence="2 7">Belongs to the UPF0114 family.</text>
</comment>
<evidence type="ECO:0000256" key="4">
    <source>
        <dbReference type="ARBA" id="ARBA00022692"/>
    </source>
</evidence>
<dbReference type="Pfam" id="PF03350">
    <property type="entry name" value="UPF0114"/>
    <property type="match status" value="1"/>
</dbReference>
<reference evidence="8 9" key="1">
    <citation type="submission" date="2017-02" db="EMBL/GenBank/DDBJ databases">
        <title>Ketogulonicigenium robustum SPU B003 Genome sequencing and assembly.</title>
        <authorList>
            <person name="Li Y."/>
            <person name="Liu L."/>
            <person name="Wang C."/>
            <person name="Zhang M."/>
            <person name="Zhang T."/>
            <person name="Zhang Y."/>
        </authorList>
    </citation>
    <scope>NUCLEOTIDE SEQUENCE [LARGE SCALE GENOMIC DNA]</scope>
    <source>
        <strain evidence="8 9">SPU_B003</strain>
    </source>
</reference>
<dbReference type="NCBIfam" id="TIGR00645">
    <property type="entry name" value="HI0507"/>
    <property type="match status" value="1"/>
</dbReference>
<organism evidence="8 9">
    <name type="scientific">Ketogulonicigenium robustum</name>
    <dbReference type="NCBI Taxonomy" id="92947"/>
    <lineage>
        <taxon>Bacteria</taxon>
        <taxon>Pseudomonadati</taxon>
        <taxon>Pseudomonadota</taxon>
        <taxon>Alphaproteobacteria</taxon>
        <taxon>Rhodobacterales</taxon>
        <taxon>Roseobacteraceae</taxon>
        <taxon>Ketogulonicigenium</taxon>
    </lineage>
</organism>
<accession>A0A1W6NY86</accession>
<comment type="subcellular location">
    <subcellularLocation>
        <location evidence="1 7">Cell membrane</location>
        <topology evidence="1 7">Multi-pass membrane protein</topology>
    </subcellularLocation>
</comment>
<keyword evidence="5 7" id="KW-1133">Transmembrane helix</keyword>
<feature type="transmembrane region" description="Helical" evidence="7">
    <location>
        <begin position="61"/>
        <end position="84"/>
    </location>
</feature>
<evidence type="ECO:0000256" key="5">
    <source>
        <dbReference type="ARBA" id="ARBA00022989"/>
    </source>
</evidence>